<proteinExistence type="predicted"/>
<dbReference type="KEGG" id="rjg:CCGE525_05300"/>
<dbReference type="Pfam" id="PF03473">
    <property type="entry name" value="MOSC"/>
    <property type="match status" value="1"/>
</dbReference>
<dbReference type="InterPro" id="IPR011037">
    <property type="entry name" value="Pyrv_Knase-like_insert_dom_sf"/>
</dbReference>
<evidence type="ECO:0000313" key="3">
    <source>
        <dbReference type="Proteomes" id="UP000282195"/>
    </source>
</evidence>
<dbReference type="AlphaFoldDB" id="A0A387FLZ0"/>
<dbReference type="EMBL" id="CP032694">
    <property type="protein sequence ID" value="AYG58295.1"/>
    <property type="molecule type" value="Genomic_DNA"/>
</dbReference>
<dbReference type="PROSITE" id="PS51340">
    <property type="entry name" value="MOSC"/>
    <property type="match status" value="1"/>
</dbReference>
<evidence type="ECO:0000313" key="2">
    <source>
        <dbReference type="EMBL" id="AYG58295.1"/>
    </source>
</evidence>
<protein>
    <submittedName>
        <fullName evidence="2">MOSC domain-containing protein</fullName>
    </submittedName>
</protein>
<dbReference type="InterPro" id="IPR052716">
    <property type="entry name" value="MOSC_domain"/>
</dbReference>
<organism evidence="2 3">
    <name type="scientific">Rhizobium jaguaris</name>
    <dbReference type="NCBI Taxonomy" id="1312183"/>
    <lineage>
        <taxon>Bacteria</taxon>
        <taxon>Pseudomonadati</taxon>
        <taxon>Pseudomonadota</taxon>
        <taxon>Alphaproteobacteria</taxon>
        <taxon>Hyphomicrobiales</taxon>
        <taxon>Rhizobiaceae</taxon>
        <taxon>Rhizobium/Agrobacterium group</taxon>
        <taxon>Rhizobium</taxon>
    </lineage>
</organism>
<dbReference type="GO" id="GO:0030151">
    <property type="term" value="F:molybdenum ion binding"/>
    <property type="evidence" value="ECO:0007669"/>
    <property type="project" value="InterPro"/>
</dbReference>
<name>A0A387FLZ0_9HYPH</name>
<dbReference type="InterPro" id="IPR005302">
    <property type="entry name" value="MoCF_Sase_C"/>
</dbReference>
<keyword evidence="3" id="KW-1185">Reference proteome</keyword>
<feature type="domain" description="MOSC" evidence="1">
    <location>
        <begin position="22"/>
        <end position="171"/>
    </location>
</feature>
<sequence length="183" mass="20160">MTDKRIYVTSVSSSDVHGFSKQNRDHIQLLTGLGVEGDAHMGVTVKHRSRVAVDPTQPNLRQVHLIHAELFDELTEKGFSVAAGDMGENIATRGIDLLSLPQRTRLHIGDEAIVEVTGLRNPCKQIDDFQKGLLHAVLDRDADGGLIRKAGIMSIVLRGGRVQRDDAIRVELPALPHIKLERV</sequence>
<dbReference type="GO" id="GO:0003824">
    <property type="term" value="F:catalytic activity"/>
    <property type="evidence" value="ECO:0007669"/>
    <property type="project" value="InterPro"/>
</dbReference>
<accession>A0A387FLZ0</accession>
<dbReference type="SUPFAM" id="SSF50800">
    <property type="entry name" value="PK beta-barrel domain-like"/>
    <property type="match status" value="1"/>
</dbReference>
<dbReference type="OrthoDB" id="9786134at2"/>
<dbReference type="RefSeq" id="WP_120703372.1">
    <property type="nucleotide sequence ID" value="NZ_CP032694.1"/>
</dbReference>
<dbReference type="PANTHER" id="PTHR36930">
    <property type="entry name" value="METAL-SULFUR CLUSTER BIOSYNTHESIS PROTEINS YUAD-RELATED"/>
    <property type="match status" value="1"/>
</dbReference>
<gene>
    <name evidence="2" type="ORF">CCGE525_05300</name>
</gene>
<reference evidence="2 3" key="1">
    <citation type="submission" date="2018-10" db="EMBL/GenBank/DDBJ databases">
        <title>Rhizobium etli, R. leguminosarum and a new Rhizobium genospecies from Phaseolus dumosus.</title>
        <authorList>
            <person name="Ramirez-Puebla S.T."/>
            <person name="Rogel-Hernandez M.A."/>
            <person name="Guerrero G."/>
            <person name="Ormeno-Orrillo E."/>
            <person name="Martinez-Romero J.C."/>
            <person name="Negrete-Yankelevich S."/>
            <person name="Martinez-Romero E."/>
        </authorList>
    </citation>
    <scope>NUCLEOTIDE SEQUENCE [LARGE SCALE GENOMIC DNA]</scope>
    <source>
        <strain evidence="2 3">CCGE525</strain>
    </source>
</reference>
<dbReference type="GO" id="GO:0030170">
    <property type="term" value="F:pyridoxal phosphate binding"/>
    <property type="evidence" value="ECO:0007669"/>
    <property type="project" value="InterPro"/>
</dbReference>
<evidence type="ECO:0000259" key="1">
    <source>
        <dbReference type="PROSITE" id="PS51340"/>
    </source>
</evidence>
<dbReference type="Proteomes" id="UP000282195">
    <property type="component" value="Chromosome"/>
</dbReference>
<dbReference type="PANTHER" id="PTHR36930:SF1">
    <property type="entry name" value="MOSC DOMAIN-CONTAINING PROTEIN"/>
    <property type="match status" value="1"/>
</dbReference>
<dbReference type="Gene3D" id="2.40.33.20">
    <property type="entry name" value="PK beta-barrel domain-like"/>
    <property type="match status" value="1"/>
</dbReference>